<proteinExistence type="predicted"/>
<evidence type="ECO:0000313" key="6">
    <source>
        <dbReference type="Proteomes" id="UP000709672"/>
    </source>
</evidence>
<accession>A0A931YDM9</accession>
<dbReference type="SUPFAM" id="SSF53178">
    <property type="entry name" value="Peptidyl-tRNA hydrolase-like"/>
    <property type="match status" value="1"/>
</dbReference>
<dbReference type="Gene3D" id="3.40.50.1470">
    <property type="entry name" value="Peptidyl-tRNA hydrolase"/>
    <property type="match status" value="1"/>
</dbReference>
<dbReference type="EMBL" id="JACOYY010000036">
    <property type="protein sequence ID" value="MBI2052288.1"/>
    <property type="molecule type" value="Genomic_DNA"/>
</dbReference>
<organism evidence="5 6">
    <name type="scientific">Candidatus Sungiibacteriota bacterium</name>
    <dbReference type="NCBI Taxonomy" id="2750080"/>
    <lineage>
        <taxon>Bacteria</taxon>
        <taxon>Candidatus Sungiibacteriota</taxon>
    </lineage>
</organism>
<evidence type="ECO:0000256" key="1">
    <source>
        <dbReference type="ARBA" id="ARBA00022555"/>
    </source>
</evidence>
<keyword evidence="1" id="KW-0820">tRNA-binding</keyword>
<dbReference type="EMBL" id="JACPHQ010000021">
    <property type="protein sequence ID" value="MBI2465955.1"/>
    <property type="molecule type" value="Genomic_DNA"/>
</dbReference>
<evidence type="ECO:0000313" key="4">
    <source>
        <dbReference type="EMBL" id="MBI2052288.1"/>
    </source>
</evidence>
<keyword evidence="3" id="KW-0694">RNA-binding</keyword>
<dbReference type="CDD" id="cd00462">
    <property type="entry name" value="PTH"/>
    <property type="match status" value="1"/>
</dbReference>
<dbReference type="Proteomes" id="UP000786662">
    <property type="component" value="Unassembled WGS sequence"/>
</dbReference>
<evidence type="ECO:0000256" key="3">
    <source>
        <dbReference type="ARBA" id="ARBA00022884"/>
    </source>
</evidence>
<name>A0A931YDM9_9BACT</name>
<keyword evidence="2 5" id="KW-0378">Hydrolase</keyword>
<dbReference type="InterPro" id="IPR001328">
    <property type="entry name" value="Pept_tRNA_hydro"/>
</dbReference>
<protein>
    <submittedName>
        <fullName evidence="5">Aminoacyl-tRNA hydrolase</fullName>
        <ecNumber evidence="5">3.1.1.29</ecNumber>
    </submittedName>
</protein>
<comment type="caution">
    <text evidence="5">The sequence shown here is derived from an EMBL/GenBank/DDBJ whole genome shotgun (WGS) entry which is preliminary data.</text>
</comment>
<dbReference type="PANTHER" id="PTHR17224">
    <property type="entry name" value="PEPTIDYL-TRNA HYDROLASE"/>
    <property type="match status" value="1"/>
</dbReference>
<dbReference type="Pfam" id="PF01195">
    <property type="entry name" value="Pept_tRNA_hydro"/>
    <property type="match status" value="1"/>
</dbReference>
<evidence type="ECO:0000256" key="2">
    <source>
        <dbReference type="ARBA" id="ARBA00022801"/>
    </source>
</evidence>
<gene>
    <name evidence="4" type="ORF">HYT38_01240</name>
    <name evidence="5" type="ORF">HYV66_01850</name>
</gene>
<sequence>MKVIVGLGNPGDKYQKTRHNTGEFYLTKLRNAWSEKDFTESKTALWLETKISGVKTYLIFPTEMMNNSGNSLKKTLTKLKINPKPADILVVHDDLDIGLGRMKMSFGRSSAGHNGVESVIKMLKTNKFWRLRVGIGLKKKPDGKKLIDFILKKFSPAEERVLNKNFKKISASLATWLTQPEKAMSEINSF</sequence>
<dbReference type="PANTHER" id="PTHR17224:SF1">
    <property type="entry name" value="PEPTIDYL-TRNA HYDROLASE"/>
    <property type="match status" value="1"/>
</dbReference>
<dbReference type="GO" id="GO:0000049">
    <property type="term" value="F:tRNA binding"/>
    <property type="evidence" value="ECO:0007669"/>
    <property type="project" value="UniProtKB-KW"/>
</dbReference>
<dbReference type="AlphaFoldDB" id="A0A931YDM9"/>
<dbReference type="Proteomes" id="UP000709672">
    <property type="component" value="Unassembled WGS sequence"/>
</dbReference>
<dbReference type="NCBIfam" id="TIGR00447">
    <property type="entry name" value="pth"/>
    <property type="match status" value="1"/>
</dbReference>
<reference evidence="5" key="1">
    <citation type="submission" date="2020-07" db="EMBL/GenBank/DDBJ databases">
        <title>Huge and variable diversity of episymbiotic CPR bacteria and DPANN archaea in groundwater ecosystems.</title>
        <authorList>
            <person name="He C.Y."/>
            <person name="Keren R."/>
            <person name="Whittaker M."/>
            <person name="Farag I.F."/>
            <person name="Doudna J."/>
            <person name="Cate J.H.D."/>
            <person name="Banfield J.F."/>
        </authorList>
    </citation>
    <scope>NUCLEOTIDE SEQUENCE</scope>
    <source>
        <strain evidence="4">NC_groundwater_191_Ag_S-0.1um_45_8</strain>
        <strain evidence="5">NC_groundwater_418_Ag_B-0.1um_45_10</strain>
    </source>
</reference>
<dbReference type="GO" id="GO:0004045">
    <property type="term" value="F:peptidyl-tRNA hydrolase activity"/>
    <property type="evidence" value="ECO:0007669"/>
    <property type="project" value="UniProtKB-EC"/>
</dbReference>
<dbReference type="EC" id="3.1.1.29" evidence="5"/>
<dbReference type="InterPro" id="IPR036416">
    <property type="entry name" value="Pept_tRNA_hydro_sf"/>
</dbReference>
<evidence type="ECO:0000313" key="5">
    <source>
        <dbReference type="EMBL" id="MBI2465955.1"/>
    </source>
</evidence>